<feature type="region of interest" description="Disordered" evidence="1">
    <location>
        <begin position="343"/>
        <end position="754"/>
    </location>
</feature>
<gene>
    <name evidence="3" type="primary">Rprd2-L</name>
    <name evidence="3" type="ORF">Hamer_G021435</name>
</gene>
<organism evidence="3 4">
    <name type="scientific">Homarus americanus</name>
    <name type="common">American lobster</name>
    <dbReference type="NCBI Taxonomy" id="6706"/>
    <lineage>
        <taxon>Eukaryota</taxon>
        <taxon>Metazoa</taxon>
        <taxon>Ecdysozoa</taxon>
        <taxon>Arthropoda</taxon>
        <taxon>Crustacea</taxon>
        <taxon>Multicrustacea</taxon>
        <taxon>Malacostraca</taxon>
        <taxon>Eumalacostraca</taxon>
        <taxon>Eucarida</taxon>
        <taxon>Decapoda</taxon>
        <taxon>Pleocyemata</taxon>
        <taxon>Astacidea</taxon>
        <taxon>Nephropoidea</taxon>
        <taxon>Nephropidae</taxon>
        <taxon>Homarus</taxon>
    </lineage>
</organism>
<dbReference type="AlphaFoldDB" id="A0A8J5JQX0"/>
<name>A0A8J5JQX0_HOMAM</name>
<dbReference type="InterPro" id="IPR032337">
    <property type="entry name" value="RPRD1A/B_C"/>
</dbReference>
<dbReference type="GO" id="GO:0031124">
    <property type="term" value="P:mRNA 3'-end processing"/>
    <property type="evidence" value="ECO:0007669"/>
    <property type="project" value="TreeGrafter"/>
</dbReference>
<feature type="compositionally biased region" description="Basic and acidic residues" evidence="1">
    <location>
        <begin position="976"/>
        <end position="988"/>
    </location>
</feature>
<feature type="compositionally biased region" description="Basic and acidic residues" evidence="1">
    <location>
        <begin position="770"/>
        <end position="785"/>
    </location>
</feature>
<dbReference type="SMART" id="SM00582">
    <property type="entry name" value="RPR"/>
    <property type="match status" value="1"/>
</dbReference>
<evidence type="ECO:0000313" key="4">
    <source>
        <dbReference type="Proteomes" id="UP000747542"/>
    </source>
</evidence>
<dbReference type="EMBL" id="JAHLQT010027491">
    <property type="protein sequence ID" value="KAG7162627.1"/>
    <property type="molecule type" value="Genomic_DNA"/>
</dbReference>
<protein>
    <submittedName>
        <fullName evidence="3">Regulation of nuclear pre-mRNA domain-containing protein 2-like</fullName>
    </submittedName>
</protein>
<dbReference type="Pfam" id="PF04818">
    <property type="entry name" value="CID"/>
    <property type="match status" value="1"/>
</dbReference>
<comment type="caution">
    <text evidence="3">The sequence shown here is derived from an EMBL/GenBank/DDBJ whole genome shotgun (WGS) entry which is preliminary data.</text>
</comment>
<dbReference type="Pfam" id="PF16566">
    <property type="entry name" value="CREPT"/>
    <property type="match status" value="1"/>
</dbReference>
<feature type="compositionally biased region" description="Low complexity" evidence="1">
    <location>
        <begin position="533"/>
        <end position="549"/>
    </location>
</feature>
<dbReference type="PROSITE" id="PS51391">
    <property type="entry name" value="CID"/>
    <property type="match status" value="1"/>
</dbReference>
<feature type="compositionally biased region" description="Polar residues" evidence="1">
    <location>
        <begin position="942"/>
        <end position="956"/>
    </location>
</feature>
<feature type="compositionally biased region" description="Pro residues" evidence="1">
    <location>
        <begin position="665"/>
        <end position="676"/>
    </location>
</feature>
<feature type="compositionally biased region" description="Pro residues" evidence="1">
    <location>
        <begin position="585"/>
        <end position="600"/>
    </location>
</feature>
<feature type="region of interest" description="Disordered" evidence="1">
    <location>
        <begin position="770"/>
        <end position="796"/>
    </location>
</feature>
<accession>A0A8J5JQX0</accession>
<dbReference type="CDD" id="cd16981">
    <property type="entry name" value="CID_RPRD_like"/>
    <property type="match status" value="1"/>
</dbReference>
<dbReference type="OrthoDB" id="10069473at2759"/>
<evidence type="ECO:0000313" key="3">
    <source>
        <dbReference type="EMBL" id="KAG7162627.1"/>
    </source>
</evidence>
<feature type="compositionally biased region" description="Basic and acidic residues" evidence="1">
    <location>
        <begin position="878"/>
        <end position="911"/>
    </location>
</feature>
<reference evidence="3" key="1">
    <citation type="journal article" date="2021" name="Sci. Adv.">
        <title>The American lobster genome reveals insights on longevity, neural, and immune adaptations.</title>
        <authorList>
            <person name="Polinski J.M."/>
            <person name="Zimin A.V."/>
            <person name="Clark K.F."/>
            <person name="Kohn A.B."/>
            <person name="Sadowski N."/>
            <person name="Timp W."/>
            <person name="Ptitsyn A."/>
            <person name="Khanna P."/>
            <person name="Romanova D.Y."/>
            <person name="Williams P."/>
            <person name="Greenwood S.J."/>
            <person name="Moroz L.L."/>
            <person name="Walt D.R."/>
            <person name="Bodnar A.G."/>
        </authorList>
    </citation>
    <scope>NUCLEOTIDE SEQUENCE</scope>
    <source>
        <strain evidence="3">GMGI-L3</strain>
    </source>
</reference>
<feature type="domain" description="CID" evidence="2">
    <location>
        <begin position="6"/>
        <end position="136"/>
    </location>
</feature>
<feature type="region of interest" description="Disordered" evidence="1">
    <location>
        <begin position="828"/>
        <end position="1194"/>
    </location>
</feature>
<feature type="compositionally biased region" description="Basic and acidic residues" evidence="1">
    <location>
        <begin position="1069"/>
        <end position="1082"/>
    </location>
</feature>
<dbReference type="PANTHER" id="PTHR12460:SF40">
    <property type="entry name" value="REGULATION OF NUCLEAR PRE-MRNA DOMAIN-CONTAINING PROTEIN 2"/>
    <property type="match status" value="1"/>
</dbReference>
<dbReference type="Proteomes" id="UP000747542">
    <property type="component" value="Unassembled WGS sequence"/>
</dbReference>
<dbReference type="InterPro" id="IPR006569">
    <property type="entry name" value="CID_dom"/>
</dbReference>
<proteinExistence type="predicted"/>
<dbReference type="PANTHER" id="PTHR12460">
    <property type="entry name" value="CYCLIN-DEPENDENT KINASE INHIBITOR-RELATED PROTEIN"/>
    <property type="match status" value="1"/>
</dbReference>
<feature type="compositionally biased region" description="Low complexity" evidence="1">
    <location>
        <begin position="915"/>
        <end position="937"/>
    </location>
</feature>
<sequence>MSKTKENKMDSRSLEKRLSAVRETSEDIQTLSRWCLQHKNHHHSIIQAWSRSVRKSKVPHRLTLFYVCNDIVQNSRRKKLLDLVQHFATAIKEAAPLVRDEKIRPKIIRIFNIWEERGIYDAKFISDLTEIVENVGTVNASENEIVLSSFQPVQLVEGIRGVAALEKTTESLMTDLKNQDFSLTDEEINQLRQTVKERGTSRERMEEFEEAVIALECYMASVQKEVEERTQVVTLLEQAEIFYETQRGEAKMVANAYKNFGNRVKTLKTKLTEKMKTLPEPSPVPSPTVDAPSPENSDDEDLSLPESGNSGFDSFLNSSKFAELAKDALGGTSGDLESRLSAIRKSEASPKKSSPKTSASQEIKDVQSPKLSTNESTMDNIQVWDVEDSLDGYEAREVWDSRNNRETRDTRESRSSRDPDERRESQEIRDVRDSWDRDSADRRDYVSLREHRNSRSSRDSRDSRDGASECREAYRGSSRDRATCERDYTHKSRDREYSHTPTSSYDSPVHPPKDLKPMSAAELLDTFGKAYLSKSSGGSGSTSSSVKSPVPLPVPVPVPVPVPPPYEPSKPPNTSTPNHSIPDLSRPPPSLSIPLPPSNPPTTDSPSPYTPMPVSAPTSYTPKSLYTPQPYPPPPESSPKSAYPPPPTPGEQPPYPPYETQTAWVPPPPPPPPPPEVLDDGTGGSGNEYEILSRSFSQGWPDYEQYSNPGDVNDDDESDDRNWGEPPGNEELEALTSDTPSSPPTFEKGFSGVLLPPPLPPAFCAPSRSNLRELASEGEDSDHRTNLVSIKPKGRDSDYRCYDYSFLSDHTAQSKAVPTPSIHALFASGDDLDLRVKKPGVKQSNDDSGSDMDISASESDDMDISDESGKEGNSNNKKTSESKSTKKSQSKENKTEALKKVNNNKETKPEKPAGSTSTAVTKSVTTTTSTSAISVIARVSKTADTTSITTKPNNKSGIVDVSAILSVIGNTGALKSEGKKAEKRKSVDSDESEGYTPQPLRIRKESGNDSNGDISDKDYKASSAGRGWYKDFKKSDKEKSPVEEYIPTVIAKTGGRGNTGRDYSNNRSCSEKNVIDVMKSLDEEFNQQRGKGNSKGQSHNRGGGYRGGYSPQQGNGGYYGSPQNYRGRGRGSPNFYPPHGRGRGSFGPPYSGRYGDFQHGTPPYNPSGRGFRGSESYGGGRGGRRGGRGGRGWW</sequence>
<feature type="compositionally biased region" description="Basic and acidic residues" evidence="1">
    <location>
        <begin position="1028"/>
        <end position="1042"/>
    </location>
</feature>
<keyword evidence="4" id="KW-1185">Reference proteome</keyword>
<feature type="compositionally biased region" description="Low complexity" evidence="1">
    <location>
        <begin position="351"/>
        <end position="360"/>
    </location>
</feature>
<feature type="compositionally biased region" description="Basic and acidic residues" evidence="1">
    <location>
        <begin position="393"/>
        <end position="498"/>
    </location>
</feature>
<feature type="compositionally biased region" description="Polar residues" evidence="1">
    <location>
        <begin position="1087"/>
        <end position="1100"/>
    </location>
</feature>
<feature type="compositionally biased region" description="Polar residues" evidence="1">
    <location>
        <begin position="369"/>
        <end position="380"/>
    </location>
</feature>
<feature type="compositionally biased region" description="Pro residues" evidence="1">
    <location>
        <begin position="550"/>
        <end position="571"/>
    </location>
</feature>
<feature type="region of interest" description="Disordered" evidence="1">
    <location>
        <begin position="274"/>
        <end position="310"/>
    </location>
</feature>
<evidence type="ECO:0000256" key="1">
    <source>
        <dbReference type="SAM" id="MobiDB-lite"/>
    </source>
</evidence>
<feature type="compositionally biased region" description="Pro residues" evidence="1">
    <location>
        <begin position="629"/>
        <end position="657"/>
    </location>
</feature>
<dbReference type="GO" id="GO:0000993">
    <property type="term" value="F:RNA polymerase II complex binding"/>
    <property type="evidence" value="ECO:0007669"/>
    <property type="project" value="TreeGrafter"/>
</dbReference>
<evidence type="ECO:0000259" key="2">
    <source>
        <dbReference type="PROSITE" id="PS51391"/>
    </source>
</evidence>